<feature type="domain" description="Ice-binding protein C-terminal" evidence="2">
    <location>
        <begin position="198"/>
        <end position="221"/>
    </location>
</feature>
<keyword evidence="4" id="KW-1185">Reference proteome</keyword>
<keyword evidence="1" id="KW-0732">Signal</keyword>
<feature type="signal peptide" evidence="1">
    <location>
        <begin position="1"/>
        <end position="22"/>
    </location>
</feature>
<evidence type="ECO:0000256" key="1">
    <source>
        <dbReference type="SAM" id="SignalP"/>
    </source>
</evidence>
<feature type="chain" id="PRO_5012919113" description="Ice-binding protein C-terminal domain-containing protein" evidence="1">
    <location>
        <begin position="23"/>
        <end position="226"/>
    </location>
</feature>
<gene>
    <name evidence="3" type="ORF">CDN99_13245</name>
</gene>
<organism evidence="3 4">
    <name type="scientific">Roseateles aquatilis</name>
    <dbReference type="NCBI Taxonomy" id="431061"/>
    <lineage>
        <taxon>Bacteria</taxon>
        <taxon>Pseudomonadati</taxon>
        <taxon>Pseudomonadota</taxon>
        <taxon>Betaproteobacteria</taxon>
        <taxon>Burkholderiales</taxon>
        <taxon>Sphaerotilaceae</taxon>
        <taxon>Roseateles</taxon>
    </lineage>
</organism>
<evidence type="ECO:0000259" key="2">
    <source>
        <dbReference type="Pfam" id="PF07589"/>
    </source>
</evidence>
<dbReference type="InterPro" id="IPR013424">
    <property type="entry name" value="Ice-binding_C"/>
</dbReference>
<dbReference type="Pfam" id="PF07589">
    <property type="entry name" value="PEP-CTERM"/>
    <property type="match status" value="1"/>
</dbReference>
<dbReference type="EMBL" id="NIOF01000005">
    <property type="protein sequence ID" value="OWQ90328.1"/>
    <property type="molecule type" value="Genomic_DNA"/>
</dbReference>
<protein>
    <recommendedName>
        <fullName evidence="2">Ice-binding protein C-terminal domain-containing protein</fullName>
    </recommendedName>
</protein>
<evidence type="ECO:0000313" key="3">
    <source>
        <dbReference type="EMBL" id="OWQ90328.1"/>
    </source>
</evidence>
<evidence type="ECO:0000313" key="4">
    <source>
        <dbReference type="Proteomes" id="UP000197468"/>
    </source>
</evidence>
<name>A0A246JCN0_9BURK</name>
<accession>A0A246JCN0</accession>
<reference evidence="3 4" key="1">
    <citation type="journal article" date="2008" name="Int. J. Syst. Evol. Microbiol.">
        <title>Description of Roseateles aquatilis sp. nov. and Roseateles terrae sp. nov., in the class Betaproteobacteria, and emended description of the genus Roseateles.</title>
        <authorList>
            <person name="Gomila M."/>
            <person name="Bowien B."/>
            <person name="Falsen E."/>
            <person name="Moore E.R."/>
            <person name="Lalucat J."/>
        </authorList>
    </citation>
    <scope>NUCLEOTIDE SEQUENCE [LARGE SCALE GENOMIC DNA]</scope>
    <source>
        <strain evidence="3 4">CCUG 48205</strain>
    </source>
</reference>
<comment type="caution">
    <text evidence="3">The sequence shown here is derived from an EMBL/GenBank/DDBJ whole genome shotgun (WGS) entry which is preliminary data.</text>
</comment>
<dbReference type="RefSeq" id="WP_088385348.1">
    <property type="nucleotide sequence ID" value="NZ_NIOF01000005.1"/>
</dbReference>
<dbReference type="Proteomes" id="UP000197468">
    <property type="component" value="Unassembled WGS sequence"/>
</dbReference>
<proteinExistence type="predicted"/>
<dbReference type="AlphaFoldDB" id="A0A246JCN0"/>
<sequence>MNRLRSLALSALLVGSSFAAQAGVVDLFGLPGNFNQSSFGASGSQYYAQSIKADDVNWADLSFSLSKLGAGGTFNVLITQAVADAGLPGTGLRPDAAHVLFSTQLTHGGQGDQVFDLALNTGVVSGATYFLVLQGVGGTLSGASVLATQYNGTDKYTSGEFIFANTNADLAGTAGQWSSRASVNEDLVFRAVFDGGNSVPEPDSLMLLALAALAAAGVTRRAKRNA</sequence>